<comment type="similarity">
    <text evidence="2 8">Belongs to the class-D beta-lactamase family.</text>
</comment>
<dbReference type="InterPro" id="IPR001460">
    <property type="entry name" value="PCN-bd_Tpept"/>
</dbReference>
<dbReference type="GO" id="GO:0008658">
    <property type="term" value="F:penicillin binding"/>
    <property type="evidence" value="ECO:0007669"/>
    <property type="project" value="InterPro"/>
</dbReference>
<dbReference type="InterPro" id="IPR012338">
    <property type="entry name" value="Beta-lactam/transpept-like"/>
</dbReference>
<dbReference type="InterPro" id="IPR050515">
    <property type="entry name" value="Beta-lactam/transpept"/>
</dbReference>
<evidence type="ECO:0000256" key="5">
    <source>
        <dbReference type="ARBA" id="ARBA00022801"/>
    </source>
</evidence>
<dbReference type="Gene3D" id="3.40.710.10">
    <property type="entry name" value="DD-peptidase/beta-lactamase superfamily"/>
    <property type="match status" value="1"/>
</dbReference>
<keyword evidence="5 8" id="KW-0378">Hydrolase</keyword>
<evidence type="ECO:0000256" key="8">
    <source>
        <dbReference type="RuleBase" id="RU361140"/>
    </source>
</evidence>
<keyword evidence="4 9" id="KW-0732">Signal</keyword>
<dbReference type="PANTHER" id="PTHR30627">
    <property type="entry name" value="PEPTIDOGLYCAN D,D-TRANSPEPTIDASE"/>
    <property type="match status" value="1"/>
</dbReference>
<dbReference type="PANTHER" id="PTHR30627:SF6">
    <property type="entry name" value="BETA-LACTAMASE YBXI-RELATED"/>
    <property type="match status" value="1"/>
</dbReference>
<evidence type="ECO:0000256" key="9">
    <source>
        <dbReference type="SAM" id="SignalP"/>
    </source>
</evidence>
<sequence length="285" mass="32388">MRRVFYWLGALIISSVIATTIHSAYAATESTIEPTAQIAQQTTAADFAQHFQDLDVKGSILIYDQNQDLTYQYNPERNATPFLPGSTFKILNSLIALETGVIENDIAVLTWDGIERIVPAWNRDLNMRTAFNLSAVWFYQVLARRVGHERMQQWVADAGYGNQTIGNPEEIDAFWLEGDLRTTPQEQIQFLRQLYDSDLPFSEEAITLVKDIMVVEKTPSYTIRAKSGWVGFGEPEQEQIGWYVGYVEQNNNAYFFATNIDIRNDDDPKARATLTRLSLESLGLL</sequence>
<dbReference type="InterPro" id="IPR002137">
    <property type="entry name" value="Beta-lactam_class-D_AS"/>
</dbReference>
<keyword evidence="6 8" id="KW-0046">Antibiotic resistance</keyword>
<feature type="active site" description="Acyl-ester intermediate" evidence="7">
    <location>
        <position position="86"/>
    </location>
</feature>
<name>A0A2W4WEP2_9CYAN</name>
<dbReference type="EMBL" id="QBMC01000025">
    <property type="protein sequence ID" value="PZO20875.1"/>
    <property type="molecule type" value="Genomic_DNA"/>
</dbReference>
<feature type="modified residue" description="N6-carboxylysine" evidence="7">
    <location>
        <position position="89"/>
    </location>
</feature>
<feature type="signal peptide" evidence="9">
    <location>
        <begin position="1"/>
        <end position="26"/>
    </location>
</feature>
<dbReference type="PROSITE" id="PS00337">
    <property type="entry name" value="BETA_LACTAMASE_D"/>
    <property type="match status" value="1"/>
</dbReference>
<protein>
    <recommendedName>
        <fullName evidence="3 8">Beta-lactamase</fullName>
        <ecNumber evidence="3 8">3.5.2.6</ecNumber>
    </recommendedName>
</protein>
<dbReference type="AlphaFoldDB" id="A0A2W4WEP2"/>
<evidence type="ECO:0000256" key="1">
    <source>
        <dbReference type="ARBA" id="ARBA00001526"/>
    </source>
</evidence>
<dbReference type="SUPFAM" id="SSF56601">
    <property type="entry name" value="beta-lactamase/transpeptidase-like"/>
    <property type="match status" value="1"/>
</dbReference>
<dbReference type="Proteomes" id="UP000249354">
    <property type="component" value="Unassembled WGS sequence"/>
</dbReference>
<evidence type="ECO:0000313" key="12">
    <source>
        <dbReference type="Proteomes" id="UP000249354"/>
    </source>
</evidence>
<organism evidence="11 12">
    <name type="scientific">Leptolyngbya foveolarum</name>
    <dbReference type="NCBI Taxonomy" id="47253"/>
    <lineage>
        <taxon>Bacteria</taxon>
        <taxon>Bacillati</taxon>
        <taxon>Cyanobacteriota</taxon>
        <taxon>Cyanophyceae</taxon>
        <taxon>Leptolyngbyales</taxon>
        <taxon>Leptolyngbyaceae</taxon>
        <taxon>Leptolyngbya group</taxon>
        <taxon>Leptolyngbya</taxon>
    </lineage>
</organism>
<dbReference type="GO" id="GO:0046677">
    <property type="term" value="P:response to antibiotic"/>
    <property type="evidence" value="ECO:0007669"/>
    <property type="project" value="UniProtKB-UniRule"/>
</dbReference>
<dbReference type="GO" id="GO:0017001">
    <property type="term" value="P:antibiotic catabolic process"/>
    <property type="evidence" value="ECO:0007669"/>
    <property type="project" value="InterPro"/>
</dbReference>
<dbReference type="EC" id="3.5.2.6" evidence="3 8"/>
<evidence type="ECO:0000256" key="6">
    <source>
        <dbReference type="ARBA" id="ARBA00023251"/>
    </source>
</evidence>
<reference evidence="12" key="1">
    <citation type="submission" date="2018-04" db="EMBL/GenBank/DDBJ databases">
        <authorList>
            <person name="Cornet L."/>
        </authorList>
    </citation>
    <scope>NUCLEOTIDE SEQUENCE [LARGE SCALE GENOMIC DNA]</scope>
</reference>
<dbReference type="GO" id="GO:0005886">
    <property type="term" value="C:plasma membrane"/>
    <property type="evidence" value="ECO:0007669"/>
    <property type="project" value="TreeGrafter"/>
</dbReference>
<comment type="caution">
    <text evidence="11">The sequence shown here is derived from an EMBL/GenBank/DDBJ whole genome shotgun (WGS) entry which is preliminary data.</text>
</comment>
<dbReference type="GO" id="GO:0071555">
    <property type="term" value="P:cell wall organization"/>
    <property type="evidence" value="ECO:0007669"/>
    <property type="project" value="TreeGrafter"/>
</dbReference>
<evidence type="ECO:0000256" key="7">
    <source>
        <dbReference type="PIRSR" id="PIRSR602137-50"/>
    </source>
</evidence>
<feature type="domain" description="Penicillin-binding protein transpeptidase" evidence="10">
    <location>
        <begin position="63"/>
        <end position="273"/>
    </location>
</feature>
<dbReference type="GO" id="GO:0008800">
    <property type="term" value="F:beta-lactamase activity"/>
    <property type="evidence" value="ECO:0007669"/>
    <property type="project" value="UniProtKB-UniRule"/>
</dbReference>
<gene>
    <name evidence="11" type="primary">blaOXA</name>
    <name evidence="11" type="ORF">DCF25_05840</name>
</gene>
<reference evidence="11 12" key="2">
    <citation type="submission" date="2018-06" db="EMBL/GenBank/DDBJ databases">
        <title>Metagenomic assembly of (sub)arctic Cyanobacteria and their associated microbiome from non-axenic cultures.</title>
        <authorList>
            <person name="Baurain D."/>
        </authorList>
    </citation>
    <scope>NUCLEOTIDE SEQUENCE [LARGE SCALE GENOMIC DNA]</scope>
    <source>
        <strain evidence="11">ULC129bin1</strain>
    </source>
</reference>
<evidence type="ECO:0000313" key="11">
    <source>
        <dbReference type="EMBL" id="PZO20875.1"/>
    </source>
</evidence>
<comment type="catalytic activity">
    <reaction evidence="1 8">
        <text>a beta-lactam + H2O = a substituted beta-amino acid</text>
        <dbReference type="Rhea" id="RHEA:20401"/>
        <dbReference type="ChEBI" id="CHEBI:15377"/>
        <dbReference type="ChEBI" id="CHEBI:35627"/>
        <dbReference type="ChEBI" id="CHEBI:140347"/>
        <dbReference type="EC" id="3.5.2.6"/>
    </reaction>
</comment>
<evidence type="ECO:0000256" key="4">
    <source>
        <dbReference type="ARBA" id="ARBA00022729"/>
    </source>
</evidence>
<accession>A0A2W4WEP2</accession>
<dbReference type="Pfam" id="PF00905">
    <property type="entry name" value="Transpeptidase"/>
    <property type="match status" value="1"/>
</dbReference>
<evidence type="ECO:0000256" key="2">
    <source>
        <dbReference type="ARBA" id="ARBA00007898"/>
    </source>
</evidence>
<feature type="chain" id="PRO_5015990562" description="Beta-lactamase" evidence="9">
    <location>
        <begin position="27"/>
        <end position="285"/>
    </location>
</feature>
<evidence type="ECO:0000259" key="10">
    <source>
        <dbReference type="Pfam" id="PF00905"/>
    </source>
</evidence>
<evidence type="ECO:0000256" key="3">
    <source>
        <dbReference type="ARBA" id="ARBA00012865"/>
    </source>
</evidence>
<proteinExistence type="inferred from homology"/>
<dbReference type="NCBIfam" id="NF012161">
    <property type="entry name" value="bla_class_D_main"/>
    <property type="match status" value="1"/>
</dbReference>